<dbReference type="PANTHER" id="PTHR33922">
    <property type="entry name" value="OS01G0888066 PROTEIN-RELATED"/>
    <property type="match status" value="1"/>
</dbReference>
<feature type="region of interest" description="Disordered" evidence="1">
    <location>
        <begin position="116"/>
        <end position="234"/>
    </location>
</feature>
<feature type="compositionally biased region" description="Low complexity" evidence="1">
    <location>
        <begin position="118"/>
        <end position="178"/>
    </location>
</feature>
<feature type="compositionally biased region" description="Polar residues" evidence="1">
    <location>
        <begin position="1"/>
        <end position="17"/>
    </location>
</feature>
<evidence type="ECO:0000256" key="1">
    <source>
        <dbReference type="SAM" id="MobiDB-lite"/>
    </source>
</evidence>
<feature type="region of interest" description="Disordered" evidence="1">
    <location>
        <begin position="1"/>
        <end position="49"/>
    </location>
</feature>
<dbReference type="Gramene" id="OQU92340">
    <property type="protein sequence ID" value="OQU92340"/>
    <property type="gene ID" value="SORBI_3001G329600"/>
</dbReference>
<dbReference type="EMBL" id="CM000760">
    <property type="protein sequence ID" value="OQU92340.1"/>
    <property type="molecule type" value="Genomic_DNA"/>
</dbReference>
<dbReference type="Proteomes" id="UP000000768">
    <property type="component" value="Chromosome 1"/>
</dbReference>
<reference evidence="3" key="2">
    <citation type="journal article" date="2018" name="Plant J.">
        <title>The Sorghum bicolor reference genome: improved assembly, gene annotations, a transcriptome atlas, and signatures of genome organization.</title>
        <authorList>
            <person name="McCormick R.F."/>
            <person name="Truong S.K."/>
            <person name="Sreedasyam A."/>
            <person name="Jenkins J."/>
            <person name="Shu S."/>
            <person name="Sims D."/>
            <person name="Kennedy M."/>
            <person name="Amirebrahimi M."/>
            <person name="Weers B.D."/>
            <person name="McKinley B."/>
            <person name="Mattison A."/>
            <person name="Morishige D.T."/>
            <person name="Grimwood J."/>
            <person name="Schmutz J."/>
            <person name="Mullet J.E."/>
        </authorList>
    </citation>
    <scope>NUCLEOTIDE SEQUENCE [LARGE SCALE GENOMIC DNA]</scope>
    <source>
        <strain evidence="3">cv. BTx623</strain>
    </source>
</reference>
<name>A0A1Z5S8S7_SORBI</name>
<sequence>MHKQTQPISCSVAPANQDSKKPSSMACEQVGADEPTGRSSGGAEHHLVPSAPADDFEFCILSSGGLAPAGDDAADMCVADEVFSGGKLLPLRLSSAASADASSAPLLLLRSDSLDGATTWTTTSSSSGFSSRSRSRSSSSCVSRSTSSSSASSSDHAAGPVSSSSSSKSACASSADAAVPLPPRRSQSGSGSVFYAHPSPSPRPPPRGRSRTAATPAAARRMSTGSAPPPSWGVIRLGVVGAPEVYAPRPAEYRKVSASRSARFEQQHRAADKKLALGLLGAGLVCSCSPDAVAPVGSAEVAAAEARRRRKKAEEKKRSASATAEQNGTKGSTARSRSRRSRILEWLEDLSISKEKSTVSSCR</sequence>
<gene>
    <name evidence="2" type="ORF">SORBI_3001G329600</name>
</gene>
<dbReference type="AlphaFoldDB" id="A0A1Z5S8S7"/>
<dbReference type="OrthoDB" id="686578at2759"/>
<dbReference type="InParanoid" id="A0A1Z5S8S7"/>
<reference evidence="2 3" key="1">
    <citation type="journal article" date="2009" name="Nature">
        <title>The Sorghum bicolor genome and the diversification of grasses.</title>
        <authorList>
            <person name="Paterson A.H."/>
            <person name="Bowers J.E."/>
            <person name="Bruggmann R."/>
            <person name="Dubchak I."/>
            <person name="Grimwood J."/>
            <person name="Gundlach H."/>
            <person name="Haberer G."/>
            <person name="Hellsten U."/>
            <person name="Mitros T."/>
            <person name="Poliakov A."/>
            <person name="Schmutz J."/>
            <person name="Spannagl M."/>
            <person name="Tang H."/>
            <person name="Wang X."/>
            <person name="Wicker T."/>
            <person name="Bharti A.K."/>
            <person name="Chapman J."/>
            <person name="Feltus F.A."/>
            <person name="Gowik U."/>
            <person name="Grigoriev I.V."/>
            <person name="Lyons E."/>
            <person name="Maher C.A."/>
            <person name="Martis M."/>
            <person name="Narechania A."/>
            <person name="Otillar R.P."/>
            <person name="Penning B.W."/>
            <person name="Salamov A.A."/>
            <person name="Wang Y."/>
            <person name="Zhang L."/>
            <person name="Carpita N.C."/>
            <person name="Freeling M."/>
            <person name="Gingle A.R."/>
            <person name="Hash C.T."/>
            <person name="Keller B."/>
            <person name="Klein P."/>
            <person name="Kresovich S."/>
            <person name="McCann M.C."/>
            <person name="Ming R."/>
            <person name="Peterson D.G."/>
            <person name="Mehboob-ur-Rahman"/>
            <person name="Ware D."/>
            <person name="Westhoff P."/>
            <person name="Mayer K.F."/>
            <person name="Messing J."/>
            <person name="Rokhsar D.S."/>
        </authorList>
    </citation>
    <scope>NUCLEOTIDE SEQUENCE [LARGE SCALE GENOMIC DNA]</scope>
    <source>
        <strain evidence="3">cv. BTx623</strain>
    </source>
</reference>
<dbReference type="PANTHER" id="PTHR33922:SF10">
    <property type="entry name" value="OS03G0439000 PROTEIN"/>
    <property type="match status" value="1"/>
</dbReference>
<feature type="region of interest" description="Disordered" evidence="1">
    <location>
        <begin position="302"/>
        <end position="339"/>
    </location>
</feature>
<proteinExistence type="predicted"/>
<keyword evidence="3" id="KW-1185">Reference proteome</keyword>
<protein>
    <submittedName>
        <fullName evidence="2">Uncharacterized protein</fullName>
    </submittedName>
</protein>
<organism evidence="2 3">
    <name type="scientific">Sorghum bicolor</name>
    <name type="common">Sorghum</name>
    <name type="synonym">Sorghum vulgare</name>
    <dbReference type="NCBI Taxonomy" id="4558"/>
    <lineage>
        <taxon>Eukaryota</taxon>
        <taxon>Viridiplantae</taxon>
        <taxon>Streptophyta</taxon>
        <taxon>Embryophyta</taxon>
        <taxon>Tracheophyta</taxon>
        <taxon>Spermatophyta</taxon>
        <taxon>Magnoliopsida</taxon>
        <taxon>Liliopsida</taxon>
        <taxon>Poales</taxon>
        <taxon>Poaceae</taxon>
        <taxon>PACMAD clade</taxon>
        <taxon>Panicoideae</taxon>
        <taxon>Andropogonodae</taxon>
        <taxon>Andropogoneae</taxon>
        <taxon>Sorghinae</taxon>
        <taxon>Sorghum</taxon>
    </lineage>
</organism>
<dbReference type="OMA" id="EDAADMC"/>
<dbReference type="eggNOG" id="ENOG502QVJC">
    <property type="taxonomic scope" value="Eukaryota"/>
</dbReference>
<feature type="compositionally biased region" description="Low complexity" evidence="1">
    <location>
        <begin position="211"/>
        <end position="224"/>
    </location>
</feature>
<evidence type="ECO:0000313" key="2">
    <source>
        <dbReference type="EMBL" id="OQU92340.1"/>
    </source>
</evidence>
<accession>A0A1Z5S8S7</accession>
<evidence type="ECO:0000313" key="3">
    <source>
        <dbReference type="Proteomes" id="UP000000768"/>
    </source>
</evidence>